<dbReference type="InterPro" id="IPR029044">
    <property type="entry name" value="Nucleotide-diphossugar_trans"/>
</dbReference>
<gene>
    <name evidence="2" type="ORF">DXD67_00995</name>
</gene>
<proteinExistence type="predicted"/>
<dbReference type="Proteomes" id="UP000260655">
    <property type="component" value="Unassembled WGS sequence"/>
</dbReference>
<sequence>MKVLEKKISVIIPVYNAEKYISETLDSIIKQSYKNREIILVENGSKDRSSDIIQEYEEKYQEIHMIKGVGKGPGSARNRGMEFASGEYIIFVDSDDYLPDTDIFDQYVHAAEQTDADIVVSNYVRLWDGKLLSTVKTQSFALSGPLSEDFCFQGFFSVGTLSYVWGKLYRRSFLEKNQITFTDITYAEDKLFNMQCYVCEAKYIFLQEQGYVYRKNKESISWSYHPDSTANWFKIANTIKLWIQKNNKDMDMYGGLVQYTLFFASFFDGKMEYIKHKNSLWAVRKVLKRYGQEPLGRECFLELSKGKKLSELKQYLWRFIIKGFAEGMKHQWYMLLAVGIKLLIDMKVDERLSDTGFRE</sequence>
<name>A0A3E4GTV3_9FIRM</name>
<comment type="caution">
    <text evidence="2">The sequence shown here is derived from an EMBL/GenBank/DDBJ whole genome shotgun (WGS) entry which is preliminary data.</text>
</comment>
<dbReference type="Pfam" id="PF00535">
    <property type="entry name" value="Glycos_transf_2"/>
    <property type="match status" value="1"/>
</dbReference>
<dbReference type="CDD" id="cd00761">
    <property type="entry name" value="Glyco_tranf_GTA_type"/>
    <property type="match status" value="1"/>
</dbReference>
<dbReference type="InterPro" id="IPR001173">
    <property type="entry name" value="Glyco_trans_2-like"/>
</dbReference>
<evidence type="ECO:0000313" key="2">
    <source>
        <dbReference type="EMBL" id="RGJ26369.1"/>
    </source>
</evidence>
<evidence type="ECO:0000259" key="1">
    <source>
        <dbReference type="Pfam" id="PF00535"/>
    </source>
</evidence>
<dbReference type="EMBL" id="QSOV01000001">
    <property type="protein sequence ID" value="RGJ26369.1"/>
    <property type="molecule type" value="Genomic_DNA"/>
</dbReference>
<accession>A0A3E4GTV3</accession>
<keyword evidence="2" id="KW-0808">Transferase</keyword>
<protein>
    <submittedName>
        <fullName evidence="2">Glycosyltransferase</fullName>
    </submittedName>
</protein>
<dbReference type="Gene3D" id="3.90.550.10">
    <property type="entry name" value="Spore Coat Polysaccharide Biosynthesis Protein SpsA, Chain A"/>
    <property type="match status" value="1"/>
</dbReference>
<dbReference type="AlphaFoldDB" id="A0A3E4GTV3"/>
<dbReference type="RefSeq" id="WP_117555593.1">
    <property type="nucleotide sequence ID" value="NZ_QSOV01000001.1"/>
</dbReference>
<dbReference type="GO" id="GO:0016758">
    <property type="term" value="F:hexosyltransferase activity"/>
    <property type="evidence" value="ECO:0007669"/>
    <property type="project" value="UniProtKB-ARBA"/>
</dbReference>
<feature type="domain" description="Glycosyltransferase 2-like" evidence="1">
    <location>
        <begin position="9"/>
        <end position="127"/>
    </location>
</feature>
<dbReference type="SUPFAM" id="SSF53448">
    <property type="entry name" value="Nucleotide-diphospho-sugar transferases"/>
    <property type="match status" value="1"/>
</dbReference>
<organism evidence="2 3">
    <name type="scientific">Coprococcus comes</name>
    <dbReference type="NCBI Taxonomy" id="410072"/>
    <lineage>
        <taxon>Bacteria</taxon>
        <taxon>Bacillati</taxon>
        <taxon>Bacillota</taxon>
        <taxon>Clostridia</taxon>
        <taxon>Lachnospirales</taxon>
        <taxon>Lachnospiraceae</taxon>
        <taxon>Coprococcus</taxon>
    </lineage>
</organism>
<dbReference type="PANTHER" id="PTHR22916">
    <property type="entry name" value="GLYCOSYLTRANSFERASE"/>
    <property type="match status" value="1"/>
</dbReference>
<dbReference type="PANTHER" id="PTHR22916:SF3">
    <property type="entry name" value="UDP-GLCNAC:BETAGAL BETA-1,3-N-ACETYLGLUCOSAMINYLTRANSFERASE-LIKE PROTEIN 1"/>
    <property type="match status" value="1"/>
</dbReference>
<reference evidence="2 3" key="1">
    <citation type="submission" date="2018-08" db="EMBL/GenBank/DDBJ databases">
        <title>A genome reference for cultivated species of the human gut microbiota.</title>
        <authorList>
            <person name="Zou Y."/>
            <person name="Xue W."/>
            <person name="Luo G."/>
        </authorList>
    </citation>
    <scope>NUCLEOTIDE SEQUENCE [LARGE SCALE GENOMIC DNA]</scope>
    <source>
        <strain evidence="2 3">TM07-19</strain>
    </source>
</reference>
<evidence type="ECO:0000313" key="3">
    <source>
        <dbReference type="Proteomes" id="UP000260655"/>
    </source>
</evidence>